<protein>
    <recommendedName>
        <fullName evidence="5">DUF1254 domain-containing protein</fullName>
    </recommendedName>
</protein>
<dbReference type="SUPFAM" id="SSF160935">
    <property type="entry name" value="VPA0735-like"/>
    <property type="match status" value="1"/>
</dbReference>
<dbReference type="Pfam" id="PF06863">
    <property type="entry name" value="DUF1254"/>
    <property type="match status" value="1"/>
</dbReference>
<dbReference type="EMBL" id="MIPT01000001">
    <property type="protein sequence ID" value="OHT19737.1"/>
    <property type="molecule type" value="Genomic_DNA"/>
</dbReference>
<dbReference type="InterPro" id="IPR037049">
    <property type="entry name" value="DUF1214_C_sf"/>
</dbReference>
<dbReference type="Proteomes" id="UP000179467">
    <property type="component" value="Unassembled WGS sequence"/>
</dbReference>
<dbReference type="RefSeq" id="WP_070933610.1">
    <property type="nucleotide sequence ID" value="NZ_MIPT01000001.1"/>
</dbReference>
<dbReference type="PANTHER" id="PTHR36509">
    <property type="entry name" value="BLL3101 PROTEIN"/>
    <property type="match status" value="1"/>
</dbReference>
<feature type="domain" description="DUF1214" evidence="1">
    <location>
        <begin position="360"/>
        <end position="477"/>
    </location>
</feature>
<dbReference type="PANTHER" id="PTHR36509:SF2">
    <property type="entry name" value="BLL3101 PROTEIN"/>
    <property type="match status" value="1"/>
</dbReference>
<reference evidence="3 4" key="1">
    <citation type="submission" date="2016-09" db="EMBL/GenBank/DDBJ databases">
        <title>Metabolic pathway, cell adaptation mechanisms and a novel monoxygenase revealed through proteogenomic-transcription analysis of a Sphingomonas haloaromaticamans strain degrading the fungicide ortho-phenylphenol.</title>
        <authorList>
            <person name="Perruchon C."/>
            <person name="Papadopoulou E.S."/>
            <person name="Rousidou C."/>
            <person name="Vasileiadis S."/>
            <person name="Tanou G."/>
            <person name="Amoutzias G."/>
            <person name="Molassiotis A."/>
            <person name="Karpouzas D.G."/>
        </authorList>
    </citation>
    <scope>NUCLEOTIDE SEQUENCE [LARGE SCALE GENOMIC DNA]</scope>
    <source>
        <strain evidence="3 4">P3</strain>
    </source>
</reference>
<dbReference type="Gene3D" id="2.60.40.1610">
    <property type="entry name" value="Domain of unknown function DUF1254"/>
    <property type="match status" value="1"/>
</dbReference>
<evidence type="ECO:0000313" key="3">
    <source>
        <dbReference type="EMBL" id="OHT19737.1"/>
    </source>
</evidence>
<dbReference type="Gene3D" id="2.60.120.600">
    <property type="entry name" value="Domain of unknown function DUF1214, C-terminal domain"/>
    <property type="match status" value="1"/>
</dbReference>
<dbReference type="InterPro" id="IPR010621">
    <property type="entry name" value="DUF1214"/>
</dbReference>
<evidence type="ECO:0000259" key="1">
    <source>
        <dbReference type="Pfam" id="PF06742"/>
    </source>
</evidence>
<feature type="domain" description="DUF1254" evidence="2">
    <location>
        <begin position="79"/>
        <end position="211"/>
    </location>
</feature>
<keyword evidence="4" id="KW-1185">Reference proteome</keyword>
<dbReference type="InterPro" id="IPR037050">
    <property type="entry name" value="DUF1254_sf"/>
</dbReference>
<comment type="caution">
    <text evidence="3">The sequence shown here is derived from an EMBL/GenBank/DDBJ whole genome shotgun (WGS) entry which is preliminary data.</text>
</comment>
<proteinExistence type="predicted"/>
<name>A0A1S1HC73_9SPHN</name>
<dbReference type="OrthoDB" id="9777345at2"/>
<dbReference type="InterPro" id="IPR010679">
    <property type="entry name" value="DUF1254"/>
</dbReference>
<gene>
    <name evidence="3" type="ORF">BHE75_01725</name>
</gene>
<dbReference type="Pfam" id="PF06742">
    <property type="entry name" value="DUF1214"/>
    <property type="match status" value="1"/>
</dbReference>
<evidence type="ECO:0008006" key="5">
    <source>
        <dbReference type="Google" id="ProtNLM"/>
    </source>
</evidence>
<dbReference type="AlphaFoldDB" id="A0A1S1HC73"/>
<evidence type="ECO:0000259" key="2">
    <source>
        <dbReference type="Pfam" id="PF06863"/>
    </source>
</evidence>
<accession>A0A1S1HC73</accession>
<evidence type="ECO:0000313" key="4">
    <source>
        <dbReference type="Proteomes" id="UP000179467"/>
    </source>
</evidence>
<sequence length="494" mass="54732">MTDIPYVTRQFMPAHPDLKNGAGIPASLGYQAYVESLARIIYYWGYPAVDGFGRTSSWDVMKEAGPGATMGLFPGAPKNRMGYLDDYMSPAQRKVVTPNADTIYGVSFADLSVEPLVIQTPVDVPPGHYWTIQIVDIFTTVTHQLGSASYTPGGKLLLVGPGWQGEKPDGFIDVLHSATAVAGLFGRSFTAHSPEDKARARRVLNQIGVYPLSEDAPERKTFDCEASARNKVYPAGVTAEMLERDPDLLRIRPVDARKFWDDLEKMLDANPVVGPDDAPMAEQARALLALRKSSDQWRTLLDRVALAADAELHAAARYDQVGVDAGNGWQRQENSGVWGSDWFGRALAAVIYIYVNDYHEAIYFIRGTDADGALLQGRYRYAIRFEKGQLPPVDPARGGFWSLTMYDRDYYMLARSPNDRNNIGRVNLDANELKFADDGSLTLILSHEEPTDTEGKANWLPAPDDQFALLMRTYVPTEPILNGNYKLPDVKRAG</sequence>
<organism evidence="3 4">
    <name type="scientific">Edaphosphingomonas haloaromaticamans</name>
    <dbReference type="NCBI Taxonomy" id="653954"/>
    <lineage>
        <taxon>Bacteria</taxon>
        <taxon>Pseudomonadati</taxon>
        <taxon>Pseudomonadota</taxon>
        <taxon>Alphaproteobacteria</taxon>
        <taxon>Sphingomonadales</taxon>
        <taxon>Rhizorhabdaceae</taxon>
        <taxon>Edaphosphingomonas</taxon>
    </lineage>
</organism>